<dbReference type="Gene3D" id="3.40.50.720">
    <property type="entry name" value="NAD(P)-binding Rossmann-like Domain"/>
    <property type="match status" value="1"/>
</dbReference>
<dbReference type="InterPro" id="IPR036291">
    <property type="entry name" value="NAD(P)-bd_dom_sf"/>
</dbReference>
<organism evidence="2 3">
    <name type="scientific">Chlorella ohadii</name>
    <dbReference type="NCBI Taxonomy" id="2649997"/>
    <lineage>
        <taxon>Eukaryota</taxon>
        <taxon>Viridiplantae</taxon>
        <taxon>Chlorophyta</taxon>
        <taxon>core chlorophytes</taxon>
        <taxon>Trebouxiophyceae</taxon>
        <taxon>Chlorellales</taxon>
        <taxon>Chlorellaceae</taxon>
        <taxon>Chlorella clade</taxon>
        <taxon>Chlorella</taxon>
    </lineage>
</organism>
<evidence type="ECO:0000313" key="3">
    <source>
        <dbReference type="Proteomes" id="UP001205105"/>
    </source>
</evidence>
<dbReference type="EMBL" id="JADXDR010000035">
    <property type="protein sequence ID" value="KAI7843840.1"/>
    <property type="molecule type" value="Genomic_DNA"/>
</dbReference>
<sequence>MTAGTVLVTGASGYAAQFVVQDYAQRGWQVGATYWSGQEPKFDGNVKVFKVDLASGEGLQSCLDALGPLTAVINCAAQAAPAACEGDGETAARAINIPTQLLAALESHAARHGSRPALVHLSTDHVYEGSSSMYREEAELRPVNKYGRSKADAEAAVAAAWPGHHVILRPSIIFGPPPPNPTRRGQFLQSIDANLAAKKPSTFFDDEWRTPTYVGDLVAACCAAVERCGQLPPSAGERIINVGGPQRINRVDMALALCRVRGYDLQLVQPGSAASVPRTCATPADISMDTSRLQAVLGVQPTPFEEALRQIFAAEK</sequence>
<dbReference type="SUPFAM" id="SSF51735">
    <property type="entry name" value="NAD(P)-binding Rossmann-fold domains"/>
    <property type="match status" value="1"/>
</dbReference>
<accession>A0AAD5DX81</accession>
<protein>
    <recommendedName>
        <fullName evidence="1">RmlD-like substrate binding domain-containing protein</fullName>
    </recommendedName>
</protein>
<feature type="domain" description="RmlD-like substrate binding" evidence="1">
    <location>
        <begin position="5"/>
        <end position="313"/>
    </location>
</feature>
<dbReference type="Proteomes" id="UP001205105">
    <property type="component" value="Unassembled WGS sequence"/>
</dbReference>
<dbReference type="PANTHER" id="PTHR43242">
    <property type="entry name" value="NAD(P)-BINDING ROSSMANN-FOLD SUPERFAMILY PROTEIN"/>
    <property type="match status" value="1"/>
</dbReference>
<keyword evidence="3" id="KW-1185">Reference proteome</keyword>
<dbReference type="Pfam" id="PF04321">
    <property type="entry name" value="RmlD_sub_bind"/>
    <property type="match status" value="1"/>
</dbReference>
<name>A0AAD5DX81_9CHLO</name>
<evidence type="ECO:0000259" key="1">
    <source>
        <dbReference type="Pfam" id="PF04321"/>
    </source>
</evidence>
<gene>
    <name evidence="2" type="ORF">COHA_002393</name>
</gene>
<dbReference type="AlphaFoldDB" id="A0AAD5DX81"/>
<dbReference type="PANTHER" id="PTHR43242:SF1">
    <property type="entry name" value="NAD(P)-BINDING ROSSMANN-FOLD SUPERFAMILY PROTEIN"/>
    <property type="match status" value="1"/>
</dbReference>
<dbReference type="InterPro" id="IPR029903">
    <property type="entry name" value="RmlD-like-bd"/>
</dbReference>
<comment type="caution">
    <text evidence="2">The sequence shown here is derived from an EMBL/GenBank/DDBJ whole genome shotgun (WGS) entry which is preliminary data.</text>
</comment>
<proteinExistence type="predicted"/>
<reference evidence="2" key="1">
    <citation type="submission" date="2020-11" db="EMBL/GenBank/DDBJ databases">
        <title>Chlorella ohadii genome sequencing and assembly.</title>
        <authorList>
            <person name="Murik O."/>
            <person name="Treves H."/>
            <person name="Kedem I."/>
            <person name="Shotland Y."/>
            <person name="Kaplan A."/>
        </authorList>
    </citation>
    <scope>NUCLEOTIDE SEQUENCE</scope>
    <source>
        <strain evidence="2">1</strain>
    </source>
</reference>
<evidence type="ECO:0000313" key="2">
    <source>
        <dbReference type="EMBL" id="KAI7843840.1"/>
    </source>
</evidence>